<proteinExistence type="predicted"/>
<keyword evidence="1" id="KW-1133">Transmembrane helix</keyword>
<evidence type="ECO:0000313" key="3">
    <source>
        <dbReference type="Proteomes" id="UP001300692"/>
    </source>
</evidence>
<gene>
    <name evidence="2" type="ORF">N7U62_01620</name>
</gene>
<dbReference type="Proteomes" id="UP001300692">
    <property type="component" value="Unassembled WGS sequence"/>
</dbReference>
<comment type="caution">
    <text evidence="2">The sequence shown here is derived from an EMBL/GenBank/DDBJ whole genome shotgun (WGS) entry which is preliminary data.</text>
</comment>
<keyword evidence="1" id="KW-0812">Transmembrane</keyword>
<name>A0ABT3CP85_9BACT</name>
<keyword evidence="1" id="KW-0472">Membrane</keyword>
<evidence type="ECO:0000256" key="1">
    <source>
        <dbReference type="SAM" id="Phobius"/>
    </source>
</evidence>
<keyword evidence="3" id="KW-1185">Reference proteome</keyword>
<reference evidence="2 3" key="1">
    <citation type="submission" date="2022-10" db="EMBL/GenBank/DDBJ databases">
        <title>Comparative genomics and taxonomic characterization of three novel marine species of genus Reichenbachiella exhibiting antioxidant and polysaccharide degradation activities.</title>
        <authorList>
            <person name="Muhammad N."/>
            <person name="Lee Y.-J."/>
            <person name="Ko J."/>
            <person name="Kim S.-G."/>
        </authorList>
    </citation>
    <scope>NUCLEOTIDE SEQUENCE [LARGE SCALE GENOMIC DNA]</scope>
    <source>
        <strain evidence="2 3">ABR2-5</strain>
    </source>
</reference>
<dbReference type="EMBL" id="JAOYOD010000001">
    <property type="protein sequence ID" value="MCV9385339.1"/>
    <property type="molecule type" value="Genomic_DNA"/>
</dbReference>
<feature type="transmembrane region" description="Helical" evidence="1">
    <location>
        <begin position="103"/>
        <end position="136"/>
    </location>
</feature>
<feature type="transmembrane region" description="Helical" evidence="1">
    <location>
        <begin position="51"/>
        <end position="69"/>
    </location>
</feature>
<accession>A0ABT3CP85</accession>
<feature type="transmembrane region" description="Helical" evidence="1">
    <location>
        <begin position="12"/>
        <end position="31"/>
    </location>
</feature>
<dbReference type="RefSeq" id="WP_264136130.1">
    <property type="nucleotide sequence ID" value="NZ_JAOYOD010000001.1"/>
</dbReference>
<organism evidence="2 3">
    <name type="scientific">Reichenbachiella ulvae</name>
    <dbReference type="NCBI Taxonomy" id="2980104"/>
    <lineage>
        <taxon>Bacteria</taxon>
        <taxon>Pseudomonadati</taxon>
        <taxon>Bacteroidota</taxon>
        <taxon>Cytophagia</taxon>
        <taxon>Cytophagales</taxon>
        <taxon>Reichenbachiellaceae</taxon>
        <taxon>Reichenbachiella</taxon>
    </lineage>
</organism>
<evidence type="ECO:0000313" key="2">
    <source>
        <dbReference type="EMBL" id="MCV9385339.1"/>
    </source>
</evidence>
<protein>
    <submittedName>
        <fullName evidence="2">Uncharacterized protein</fullName>
    </submittedName>
</protein>
<sequence length="167" mass="19204">MAKKKYKNGEEYYNKIYTLFNLSVAITLLPFGYLVLEKHSGDLVSMPIDEWKHWVISLPVVIALGWIMWRSQQNFKEDKKAAKSVEGLRNKLDAFQQLLSRRFAIYTGIGAVCTMMLYLTGSGLFIMAYVASMILLSLSRPTLNLIIDELGLSEEEEKIIMEKREIE</sequence>